<keyword evidence="14" id="KW-1185">Reference proteome</keyword>
<dbReference type="GO" id="GO:0034626">
    <property type="term" value="P:fatty acid elongation, polyunsaturated fatty acid"/>
    <property type="evidence" value="ECO:0007669"/>
    <property type="project" value="TreeGrafter"/>
</dbReference>
<dbReference type="GO" id="GO:0009922">
    <property type="term" value="F:fatty acid elongase activity"/>
    <property type="evidence" value="ECO:0007669"/>
    <property type="project" value="UniProtKB-EC"/>
</dbReference>
<evidence type="ECO:0000256" key="11">
    <source>
        <dbReference type="ARBA" id="ARBA00047375"/>
    </source>
</evidence>
<dbReference type="EC" id="2.3.1.-" evidence="12"/>
<feature type="transmembrane region" description="Helical" evidence="12">
    <location>
        <begin position="30"/>
        <end position="50"/>
    </location>
</feature>
<dbReference type="PROSITE" id="PS01188">
    <property type="entry name" value="ELO"/>
    <property type="match status" value="1"/>
</dbReference>
<evidence type="ECO:0000256" key="5">
    <source>
        <dbReference type="ARBA" id="ARBA00022692"/>
    </source>
</evidence>
<sequence length="292" mass="33186">MAPLADLILATVPTRLPYYLSSYVPGVTPLSTNVTVVTALVSYLAAIFGIQAVMKNQQPLKLQTLFQIHNVILSSGSLLLLVLMLEEIVPIAWKSGFHHALCNENAWTSRMEFYYMCNYFFKYLEFVDTIFLVLKKKPLQFLHVFHHSATALLCYTQLNGKTSISWAVITLNLAVHVVMYYYYYATTTGRRFWWKKYLTTMQITQFIIDIGLVYFGTYEHFASTYRPHWPFIGNCAGSEGAALFGCGLLTSYLALFINFYFKTYKKPVQSKKTGATAANGYTNGHANGHKQD</sequence>
<evidence type="ECO:0000256" key="4">
    <source>
        <dbReference type="ARBA" id="ARBA00022679"/>
    </source>
</evidence>
<proteinExistence type="inferred from homology"/>
<comment type="similarity">
    <text evidence="2 12">Belongs to the ELO family.</text>
</comment>
<dbReference type="OrthoDB" id="434092at2759"/>
<comment type="catalytic activity">
    <reaction evidence="11">
        <text>a very-long-chain acyl-CoA + malonyl-CoA + H(+) = a very-long-chain 3-oxoacyl-CoA + CO2 + CoA</text>
        <dbReference type="Rhea" id="RHEA:32727"/>
        <dbReference type="ChEBI" id="CHEBI:15378"/>
        <dbReference type="ChEBI" id="CHEBI:16526"/>
        <dbReference type="ChEBI" id="CHEBI:57287"/>
        <dbReference type="ChEBI" id="CHEBI:57384"/>
        <dbReference type="ChEBI" id="CHEBI:90725"/>
        <dbReference type="ChEBI" id="CHEBI:90736"/>
        <dbReference type="EC" id="2.3.1.199"/>
    </reaction>
</comment>
<name>A0A5C3LBJ8_COPMA</name>
<evidence type="ECO:0000256" key="1">
    <source>
        <dbReference type="ARBA" id="ARBA00004141"/>
    </source>
</evidence>
<dbReference type="AlphaFoldDB" id="A0A5C3LBJ8"/>
<dbReference type="GO" id="GO:0030148">
    <property type="term" value="P:sphingolipid biosynthetic process"/>
    <property type="evidence" value="ECO:0007669"/>
    <property type="project" value="TreeGrafter"/>
</dbReference>
<dbReference type="PANTHER" id="PTHR11157">
    <property type="entry name" value="FATTY ACID ACYL TRANSFERASE-RELATED"/>
    <property type="match status" value="1"/>
</dbReference>
<keyword evidence="9 12" id="KW-0472">Membrane</keyword>
<keyword evidence="4 12" id="KW-0808">Transferase</keyword>
<dbReference type="GO" id="GO:0034625">
    <property type="term" value="P:fatty acid elongation, monounsaturated fatty acid"/>
    <property type="evidence" value="ECO:0007669"/>
    <property type="project" value="TreeGrafter"/>
</dbReference>
<keyword evidence="10 12" id="KW-0275">Fatty acid biosynthesis</keyword>
<comment type="subcellular location">
    <subcellularLocation>
        <location evidence="1">Membrane</location>
        <topology evidence="1">Multi-pass membrane protein</topology>
    </subcellularLocation>
</comment>
<protein>
    <recommendedName>
        <fullName evidence="12">Elongation of fatty acids protein</fullName>
        <ecNumber evidence="12">2.3.1.-</ecNumber>
    </recommendedName>
</protein>
<evidence type="ECO:0000256" key="9">
    <source>
        <dbReference type="ARBA" id="ARBA00023136"/>
    </source>
</evidence>
<comment type="catalytic activity">
    <reaction evidence="12">
        <text>an acyl-CoA + malonyl-CoA + H(+) = a 3-oxoacyl-CoA + CO2 + CoA</text>
        <dbReference type="Rhea" id="RHEA:50252"/>
        <dbReference type="ChEBI" id="CHEBI:15378"/>
        <dbReference type="ChEBI" id="CHEBI:16526"/>
        <dbReference type="ChEBI" id="CHEBI:57287"/>
        <dbReference type="ChEBI" id="CHEBI:57384"/>
        <dbReference type="ChEBI" id="CHEBI:58342"/>
        <dbReference type="ChEBI" id="CHEBI:90726"/>
    </reaction>
    <physiologicalReaction direction="left-to-right" evidence="12">
        <dbReference type="Rhea" id="RHEA:50253"/>
    </physiologicalReaction>
</comment>
<dbReference type="GO" id="GO:0042761">
    <property type="term" value="P:very long-chain fatty acid biosynthetic process"/>
    <property type="evidence" value="ECO:0007669"/>
    <property type="project" value="TreeGrafter"/>
</dbReference>
<accession>A0A5C3LBJ8</accession>
<dbReference type="Proteomes" id="UP000307440">
    <property type="component" value="Unassembled WGS sequence"/>
</dbReference>
<dbReference type="InterPro" id="IPR002076">
    <property type="entry name" value="ELO_fam"/>
</dbReference>
<dbReference type="InterPro" id="IPR030457">
    <property type="entry name" value="ELO_CS"/>
</dbReference>
<evidence type="ECO:0000256" key="10">
    <source>
        <dbReference type="ARBA" id="ARBA00023160"/>
    </source>
</evidence>
<gene>
    <name evidence="13" type="ORF">FA15DRAFT_629604</name>
</gene>
<evidence type="ECO:0000256" key="8">
    <source>
        <dbReference type="ARBA" id="ARBA00023098"/>
    </source>
</evidence>
<dbReference type="PANTHER" id="PTHR11157:SF134">
    <property type="entry name" value="ELONGATION OF FATTY ACIDS PROTEIN 1-RELATED"/>
    <property type="match status" value="1"/>
</dbReference>
<dbReference type="EMBL" id="ML210146">
    <property type="protein sequence ID" value="TFK30444.1"/>
    <property type="molecule type" value="Genomic_DNA"/>
</dbReference>
<keyword evidence="3 12" id="KW-0444">Lipid biosynthesis</keyword>
<feature type="transmembrane region" description="Helical" evidence="12">
    <location>
        <begin position="241"/>
        <end position="261"/>
    </location>
</feature>
<feature type="transmembrane region" description="Helical" evidence="12">
    <location>
        <begin position="203"/>
        <end position="221"/>
    </location>
</feature>
<evidence type="ECO:0000256" key="2">
    <source>
        <dbReference type="ARBA" id="ARBA00007263"/>
    </source>
</evidence>
<reference evidence="13 14" key="1">
    <citation type="journal article" date="2019" name="Nat. Ecol. Evol.">
        <title>Megaphylogeny resolves global patterns of mushroom evolution.</title>
        <authorList>
            <person name="Varga T."/>
            <person name="Krizsan K."/>
            <person name="Foldi C."/>
            <person name="Dima B."/>
            <person name="Sanchez-Garcia M."/>
            <person name="Sanchez-Ramirez S."/>
            <person name="Szollosi G.J."/>
            <person name="Szarkandi J.G."/>
            <person name="Papp V."/>
            <person name="Albert L."/>
            <person name="Andreopoulos W."/>
            <person name="Angelini C."/>
            <person name="Antonin V."/>
            <person name="Barry K.W."/>
            <person name="Bougher N.L."/>
            <person name="Buchanan P."/>
            <person name="Buyck B."/>
            <person name="Bense V."/>
            <person name="Catcheside P."/>
            <person name="Chovatia M."/>
            <person name="Cooper J."/>
            <person name="Damon W."/>
            <person name="Desjardin D."/>
            <person name="Finy P."/>
            <person name="Geml J."/>
            <person name="Haridas S."/>
            <person name="Hughes K."/>
            <person name="Justo A."/>
            <person name="Karasinski D."/>
            <person name="Kautmanova I."/>
            <person name="Kiss B."/>
            <person name="Kocsube S."/>
            <person name="Kotiranta H."/>
            <person name="LaButti K.M."/>
            <person name="Lechner B.E."/>
            <person name="Liimatainen K."/>
            <person name="Lipzen A."/>
            <person name="Lukacs Z."/>
            <person name="Mihaltcheva S."/>
            <person name="Morgado L.N."/>
            <person name="Niskanen T."/>
            <person name="Noordeloos M.E."/>
            <person name="Ohm R.A."/>
            <person name="Ortiz-Santana B."/>
            <person name="Ovrebo C."/>
            <person name="Racz N."/>
            <person name="Riley R."/>
            <person name="Savchenko A."/>
            <person name="Shiryaev A."/>
            <person name="Soop K."/>
            <person name="Spirin V."/>
            <person name="Szebenyi C."/>
            <person name="Tomsovsky M."/>
            <person name="Tulloss R.E."/>
            <person name="Uehling J."/>
            <person name="Grigoriev I.V."/>
            <person name="Vagvolgyi C."/>
            <person name="Papp T."/>
            <person name="Martin F.M."/>
            <person name="Miettinen O."/>
            <person name="Hibbett D.S."/>
            <person name="Nagy L.G."/>
        </authorList>
    </citation>
    <scope>NUCLEOTIDE SEQUENCE [LARGE SCALE GENOMIC DNA]</scope>
    <source>
        <strain evidence="13 14">CBS 121175</strain>
    </source>
</reference>
<keyword evidence="5 12" id="KW-0812">Transmembrane</keyword>
<dbReference type="Pfam" id="PF01151">
    <property type="entry name" value="ELO"/>
    <property type="match status" value="1"/>
</dbReference>
<evidence type="ECO:0000256" key="3">
    <source>
        <dbReference type="ARBA" id="ARBA00022516"/>
    </source>
</evidence>
<evidence type="ECO:0000256" key="6">
    <source>
        <dbReference type="ARBA" id="ARBA00022832"/>
    </source>
</evidence>
<keyword evidence="7 12" id="KW-1133">Transmembrane helix</keyword>
<dbReference type="STRING" id="230819.A0A5C3LBJ8"/>
<evidence type="ECO:0000313" key="13">
    <source>
        <dbReference type="EMBL" id="TFK30444.1"/>
    </source>
</evidence>
<keyword evidence="6 12" id="KW-0276">Fatty acid metabolism</keyword>
<organism evidence="13 14">
    <name type="scientific">Coprinopsis marcescibilis</name>
    <name type="common">Agaric fungus</name>
    <name type="synonym">Psathyrella marcescibilis</name>
    <dbReference type="NCBI Taxonomy" id="230819"/>
    <lineage>
        <taxon>Eukaryota</taxon>
        <taxon>Fungi</taxon>
        <taxon>Dikarya</taxon>
        <taxon>Basidiomycota</taxon>
        <taxon>Agaricomycotina</taxon>
        <taxon>Agaricomycetes</taxon>
        <taxon>Agaricomycetidae</taxon>
        <taxon>Agaricales</taxon>
        <taxon>Agaricineae</taxon>
        <taxon>Psathyrellaceae</taxon>
        <taxon>Coprinopsis</taxon>
    </lineage>
</organism>
<evidence type="ECO:0000256" key="7">
    <source>
        <dbReference type="ARBA" id="ARBA00022989"/>
    </source>
</evidence>
<evidence type="ECO:0000256" key="12">
    <source>
        <dbReference type="RuleBase" id="RU361115"/>
    </source>
</evidence>
<dbReference type="GO" id="GO:0019367">
    <property type="term" value="P:fatty acid elongation, saturated fatty acid"/>
    <property type="evidence" value="ECO:0007669"/>
    <property type="project" value="TreeGrafter"/>
</dbReference>
<feature type="transmembrane region" description="Helical" evidence="12">
    <location>
        <begin position="71"/>
        <end position="93"/>
    </location>
</feature>
<dbReference type="GO" id="GO:0005789">
    <property type="term" value="C:endoplasmic reticulum membrane"/>
    <property type="evidence" value="ECO:0007669"/>
    <property type="project" value="TreeGrafter"/>
</dbReference>
<keyword evidence="8 12" id="KW-0443">Lipid metabolism</keyword>
<feature type="transmembrane region" description="Helical" evidence="12">
    <location>
        <begin position="164"/>
        <end position="183"/>
    </location>
</feature>
<evidence type="ECO:0000313" key="14">
    <source>
        <dbReference type="Proteomes" id="UP000307440"/>
    </source>
</evidence>